<evidence type="ECO:0000313" key="3">
    <source>
        <dbReference type="Proteomes" id="UP001054837"/>
    </source>
</evidence>
<organism evidence="2 3">
    <name type="scientific">Caerostris darwini</name>
    <dbReference type="NCBI Taxonomy" id="1538125"/>
    <lineage>
        <taxon>Eukaryota</taxon>
        <taxon>Metazoa</taxon>
        <taxon>Ecdysozoa</taxon>
        <taxon>Arthropoda</taxon>
        <taxon>Chelicerata</taxon>
        <taxon>Arachnida</taxon>
        <taxon>Araneae</taxon>
        <taxon>Araneomorphae</taxon>
        <taxon>Entelegynae</taxon>
        <taxon>Araneoidea</taxon>
        <taxon>Araneidae</taxon>
        <taxon>Caerostris</taxon>
    </lineage>
</organism>
<dbReference type="GO" id="GO:0000976">
    <property type="term" value="F:transcription cis-regulatory region binding"/>
    <property type="evidence" value="ECO:0007669"/>
    <property type="project" value="InterPro"/>
</dbReference>
<dbReference type="Proteomes" id="UP001054837">
    <property type="component" value="Unassembled WGS sequence"/>
</dbReference>
<reference evidence="2 3" key="1">
    <citation type="submission" date="2021-06" db="EMBL/GenBank/DDBJ databases">
        <title>Caerostris darwini draft genome.</title>
        <authorList>
            <person name="Kono N."/>
            <person name="Arakawa K."/>
        </authorList>
    </citation>
    <scope>NUCLEOTIDE SEQUENCE [LARGE SCALE GENOMIC DNA]</scope>
</reference>
<dbReference type="PROSITE" id="PS51507">
    <property type="entry name" value="IRF_2"/>
    <property type="match status" value="1"/>
</dbReference>
<protein>
    <recommendedName>
        <fullName evidence="1">IRF tryptophan pentad repeat domain-containing protein</fullName>
    </recommendedName>
</protein>
<name>A0AAV4PM73_9ARAC</name>
<accession>A0AAV4PM73</accession>
<dbReference type="EMBL" id="BPLQ01003115">
    <property type="protein sequence ID" value="GIX98113.1"/>
    <property type="molecule type" value="Genomic_DNA"/>
</dbReference>
<evidence type="ECO:0000313" key="2">
    <source>
        <dbReference type="EMBL" id="GIX98113.1"/>
    </source>
</evidence>
<sequence length="251" mass="29446">MFYFDFDFESQQRNRTPTINLRGKAWDNLKGRRQPVDMQDYVNSKQRLRAALRKISDIKEVACSTGYRKYKIKHRMNTKRRYNNRHQVLVGTPANNWTNRNENLTERKNIYKQTHCSIVSNVPSRKESLALSIKNKLPRALAGILQRQNVNYGCFDQPQRKTKVAQEVWASSILLKQRDDDRIVIKSEIKKDHKRDVIPSASVERGLFEEKVKFEDSRCDFVIEAVEFPFRPPPLVVFGIRLTALEEFSNA</sequence>
<comment type="caution">
    <text evidence="2">The sequence shown here is derived from an EMBL/GenBank/DDBJ whole genome shotgun (WGS) entry which is preliminary data.</text>
</comment>
<feature type="domain" description="IRF tryptophan pentad repeat" evidence="1">
    <location>
        <begin position="1"/>
        <end position="74"/>
    </location>
</feature>
<dbReference type="AlphaFoldDB" id="A0AAV4PM73"/>
<gene>
    <name evidence="2" type="ORF">CDAR_501031</name>
</gene>
<keyword evidence="3" id="KW-1185">Reference proteome</keyword>
<proteinExistence type="predicted"/>
<dbReference type="InterPro" id="IPR001346">
    <property type="entry name" value="Interferon_reg_fact_DNA-bd_dom"/>
</dbReference>
<evidence type="ECO:0000259" key="1">
    <source>
        <dbReference type="PROSITE" id="PS51507"/>
    </source>
</evidence>